<evidence type="ECO:0000256" key="1">
    <source>
        <dbReference type="SAM" id="Phobius"/>
    </source>
</evidence>
<reference evidence="3" key="1">
    <citation type="submission" date="2021-03" db="EMBL/GenBank/DDBJ databases">
        <title>Comparative genomics and phylogenomic investigation of the class Geoglossomycetes provide insights into ecological specialization and systematics.</title>
        <authorList>
            <person name="Melie T."/>
            <person name="Pirro S."/>
            <person name="Miller A.N."/>
            <person name="Quandt A."/>
        </authorList>
    </citation>
    <scope>NUCLEOTIDE SEQUENCE</scope>
    <source>
        <strain evidence="3">CAQ_001_2017</strain>
    </source>
</reference>
<dbReference type="PANTHER" id="PTHR35043:SF8">
    <property type="entry name" value="DUF4220 DOMAIN-CONTAINING PROTEIN"/>
    <property type="match status" value="1"/>
</dbReference>
<keyword evidence="1" id="KW-0472">Membrane</keyword>
<feature type="transmembrane region" description="Helical" evidence="1">
    <location>
        <begin position="82"/>
        <end position="105"/>
    </location>
</feature>
<feature type="transmembrane region" description="Helical" evidence="1">
    <location>
        <begin position="232"/>
        <end position="250"/>
    </location>
</feature>
<keyword evidence="1" id="KW-0812">Transmembrane</keyword>
<evidence type="ECO:0000256" key="2">
    <source>
        <dbReference type="SAM" id="SignalP"/>
    </source>
</evidence>
<keyword evidence="4" id="KW-1185">Reference proteome</keyword>
<comment type="caution">
    <text evidence="3">The sequence shown here is derived from an EMBL/GenBank/DDBJ whole genome shotgun (WGS) entry which is preliminary data.</text>
</comment>
<accession>A0A9P8IEG5</accession>
<dbReference type="EMBL" id="JAGHQM010001454">
    <property type="protein sequence ID" value="KAH0553481.1"/>
    <property type="molecule type" value="Genomic_DNA"/>
</dbReference>
<gene>
    <name evidence="3" type="ORF">GP486_006450</name>
</gene>
<evidence type="ECO:0000313" key="3">
    <source>
        <dbReference type="EMBL" id="KAH0553481.1"/>
    </source>
</evidence>
<dbReference type="PANTHER" id="PTHR35043">
    <property type="entry name" value="TRANSCRIPTION FACTOR DOMAIN-CONTAINING PROTEIN"/>
    <property type="match status" value="1"/>
</dbReference>
<feature type="chain" id="PRO_5040360116" evidence="2">
    <location>
        <begin position="19"/>
        <end position="568"/>
    </location>
</feature>
<feature type="signal peptide" evidence="2">
    <location>
        <begin position="1"/>
        <end position="18"/>
    </location>
</feature>
<protein>
    <submittedName>
        <fullName evidence="3">Uncharacterized protein</fullName>
    </submittedName>
</protein>
<keyword evidence="2" id="KW-0732">Signal</keyword>
<organism evidence="3 4">
    <name type="scientific">Trichoglossum hirsutum</name>
    <dbReference type="NCBI Taxonomy" id="265104"/>
    <lineage>
        <taxon>Eukaryota</taxon>
        <taxon>Fungi</taxon>
        <taxon>Dikarya</taxon>
        <taxon>Ascomycota</taxon>
        <taxon>Pezizomycotina</taxon>
        <taxon>Geoglossomycetes</taxon>
        <taxon>Geoglossales</taxon>
        <taxon>Geoglossaceae</taxon>
        <taxon>Trichoglossum</taxon>
    </lineage>
</organism>
<sequence length="568" mass="64824">MIATYFFLILYLSALGDGRNTGTPSRDDQPVAWQAGNGRRSTWNIISSCLSTTFACTWSVQHLNIPSANDGKWARRWRSVKWMIITILFPEFIVLHAIFELALALQALQLIGKDKPVIYPWWLRLFRRLSGYHNPDGGNPESQETWTLTHCFFANMGGLYYENGQSCFPLTAFQLAKEQERFENLGLTEGDIQDKSKQDWFAKGVAALQLLQLALSLIVRTKQGLAFSQLEAITLGFAVCGAVIYLTYLYKPQNVETHTKVRPKNSEVWSLQYEKSFDSFWNVLVNEDRRDANEPRSVNKVDIKVQRIPRIPNDNIPISRNRVAHPGVFLLAFVSGLFGAMHAIAWKFEFPTMVERILWQTATVVAAGSPMVGLTTIPLTQVTVPWGNPQDFMGKCLRILREFSWHVADKRGAKRAYKALEEVYIQEDTDNLDARKPYKDIFYGTQNDVQSPELGRQLLDFIERKREFEKAEPLDLPDFVPQFKLLLKLMDEEAPKRLSQKAKTNVYPRENMLPTAFNKCVLYLTGGLYCLARLSLLAVALSSLRWMPDSVYSDTPWTYYIPSLGSGT</sequence>
<keyword evidence="1" id="KW-1133">Transmembrane helix</keyword>
<dbReference type="AlphaFoldDB" id="A0A9P8IEG5"/>
<name>A0A9P8IEG5_9PEZI</name>
<evidence type="ECO:0000313" key="4">
    <source>
        <dbReference type="Proteomes" id="UP000750711"/>
    </source>
</evidence>
<feature type="transmembrane region" description="Helical" evidence="1">
    <location>
        <begin position="327"/>
        <end position="345"/>
    </location>
</feature>
<dbReference type="Proteomes" id="UP000750711">
    <property type="component" value="Unassembled WGS sequence"/>
</dbReference>
<proteinExistence type="predicted"/>